<protein>
    <submittedName>
        <fullName evidence="1">Uncharacterized protein</fullName>
    </submittedName>
</protein>
<dbReference type="Proteomes" id="UP000284706">
    <property type="component" value="Unassembled WGS sequence"/>
</dbReference>
<keyword evidence="2" id="KW-1185">Reference proteome</keyword>
<dbReference type="InParanoid" id="A0A409X2N1"/>
<dbReference type="AlphaFoldDB" id="A0A409X2N1"/>
<reference evidence="1 2" key="1">
    <citation type="journal article" date="2018" name="Evol. Lett.">
        <title>Horizontal gene cluster transfer increased hallucinogenic mushroom diversity.</title>
        <authorList>
            <person name="Reynolds H.T."/>
            <person name="Vijayakumar V."/>
            <person name="Gluck-Thaler E."/>
            <person name="Korotkin H.B."/>
            <person name="Matheny P.B."/>
            <person name="Slot J.C."/>
        </authorList>
    </citation>
    <scope>NUCLEOTIDE SEQUENCE [LARGE SCALE GENOMIC DNA]</scope>
    <source>
        <strain evidence="1 2">SRW20</strain>
    </source>
</reference>
<evidence type="ECO:0000313" key="2">
    <source>
        <dbReference type="Proteomes" id="UP000284706"/>
    </source>
</evidence>
<gene>
    <name evidence="1" type="ORF">CVT26_007450</name>
</gene>
<proteinExistence type="predicted"/>
<name>A0A409X2N1_9AGAR</name>
<comment type="caution">
    <text evidence="1">The sequence shown here is derived from an EMBL/GenBank/DDBJ whole genome shotgun (WGS) entry which is preliminary data.</text>
</comment>
<accession>A0A409X2N1</accession>
<sequence length="98" mass="9795">MSSLPAVATDMLISAVVVRVGADTDVEAVADVSLAGGRLAPPTCSPTGVEARLEGDAVGHDHSIVEGEELVGVGEQNGLTASDVIADTNVEVDDGGMH</sequence>
<dbReference type="EMBL" id="NHYE01004365">
    <property type="protein sequence ID" value="PPQ85009.1"/>
    <property type="molecule type" value="Genomic_DNA"/>
</dbReference>
<evidence type="ECO:0000313" key="1">
    <source>
        <dbReference type="EMBL" id="PPQ85009.1"/>
    </source>
</evidence>
<organism evidence="1 2">
    <name type="scientific">Gymnopilus dilepis</name>
    <dbReference type="NCBI Taxonomy" id="231916"/>
    <lineage>
        <taxon>Eukaryota</taxon>
        <taxon>Fungi</taxon>
        <taxon>Dikarya</taxon>
        <taxon>Basidiomycota</taxon>
        <taxon>Agaricomycotina</taxon>
        <taxon>Agaricomycetes</taxon>
        <taxon>Agaricomycetidae</taxon>
        <taxon>Agaricales</taxon>
        <taxon>Agaricineae</taxon>
        <taxon>Hymenogastraceae</taxon>
        <taxon>Gymnopilus</taxon>
    </lineage>
</organism>